<feature type="DNA-binding region" description="H-T-H motif" evidence="2">
    <location>
        <begin position="40"/>
        <end position="59"/>
    </location>
</feature>
<dbReference type="InterPro" id="IPR009057">
    <property type="entry name" value="Homeodomain-like_sf"/>
</dbReference>
<evidence type="ECO:0000256" key="2">
    <source>
        <dbReference type="PROSITE-ProRule" id="PRU00335"/>
    </source>
</evidence>
<dbReference type="InterPro" id="IPR050624">
    <property type="entry name" value="HTH-type_Tx_Regulator"/>
</dbReference>
<organism evidence="4 5">
    <name type="scientific">Stutzerimonas zhaodongensis</name>
    <dbReference type="NCBI Taxonomy" id="1176257"/>
    <lineage>
        <taxon>Bacteria</taxon>
        <taxon>Pseudomonadati</taxon>
        <taxon>Pseudomonadota</taxon>
        <taxon>Gammaproteobacteria</taxon>
        <taxon>Pseudomonadales</taxon>
        <taxon>Pseudomonadaceae</taxon>
        <taxon>Stutzerimonas</taxon>
    </lineage>
</organism>
<dbReference type="PROSITE" id="PS50977">
    <property type="entry name" value="HTH_TETR_2"/>
    <property type="match status" value="1"/>
</dbReference>
<gene>
    <name evidence="4" type="ORF">EA797_01590</name>
</gene>
<dbReference type="GO" id="GO:0003677">
    <property type="term" value="F:DNA binding"/>
    <property type="evidence" value="ECO:0007669"/>
    <property type="project" value="UniProtKB-UniRule"/>
</dbReference>
<name>A0A3M2HVN3_9GAMM</name>
<reference evidence="4 5" key="1">
    <citation type="submission" date="2018-10" db="EMBL/GenBank/DDBJ databases">
        <title>Pseudomonas zhaodongensis NEAU-ST5-21(T) genome.</title>
        <authorList>
            <person name="Peng J."/>
            <person name="Liu Z.-P."/>
        </authorList>
    </citation>
    <scope>NUCLEOTIDE SEQUENCE [LARGE SCALE GENOMIC DNA]</scope>
    <source>
        <strain evidence="4 5">NEAU-ST5-21</strain>
    </source>
</reference>
<proteinExistence type="predicted"/>
<dbReference type="SUPFAM" id="SSF46689">
    <property type="entry name" value="Homeodomain-like"/>
    <property type="match status" value="1"/>
</dbReference>
<keyword evidence="1 2" id="KW-0238">DNA-binding</keyword>
<feature type="domain" description="HTH tetR-type" evidence="3">
    <location>
        <begin position="17"/>
        <end position="77"/>
    </location>
</feature>
<evidence type="ECO:0000313" key="4">
    <source>
        <dbReference type="EMBL" id="RMH91469.1"/>
    </source>
</evidence>
<dbReference type="OrthoDB" id="8770705at2"/>
<dbReference type="Pfam" id="PF13972">
    <property type="entry name" value="TetR"/>
    <property type="match status" value="1"/>
</dbReference>
<dbReference type="EMBL" id="RFFM01000001">
    <property type="protein sequence ID" value="RMH91469.1"/>
    <property type="molecule type" value="Genomic_DNA"/>
</dbReference>
<dbReference type="PRINTS" id="PR00455">
    <property type="entry name" value="HTHTETR"/>
</dbReference>
<dbReference type="InterPro" id="IPR001647">
    <property type="entry name" value="HTH_TetR"/>
</dbReference>
<keyword evidence="5" id="KW-1185">Reference proteome</keyword>
<dbReference type="PANTHER" id="PTHR43479:SF12">
    <property type="entry name" value="TRANSCRIPTIONAL REGULATORY PROTEIN"/>
    <property type="match status" value="1"/>
</dbReference>
<protein>
    <submittedName>
        <fullName evidence="4">TetR/AcrR family transcriptional regulator</fullName>
    </submittedName>
</protein>
<evidence type="ECO:0000259" key="3">
    <source>
        <dbReference type="PROSITE" id="PS50977"/>
    </source>
</evidence>
<comment type="caution">
    <text evidence="4">The sequence shown here is derived from an EMBL/GenBank/DDBJ whole genome shotgun (WGS) entry which is preliminary data.</text>
</comment>
<accession>A0A3M2HVN3</accession>
<dbReference type="Proteomes" id="UP000269774">
    <property type="component" value="Unassembled WGS sequence"/>
</dbReference>
<sequence length="225" mass="26073">MPRFSPDGLVLPVPPKSKTRERILQASLELFNAQGERSVTTNHLAAHLEMSPGNLYYYFRNKQMIIAELFARYEQEVDGFLKLPEGRSVTIEDKTRYFEALLSVMWNYRFLHRDLEHMLSSDQELAERYRLFARRHLHSAQYIYQGFVDAGILKMTTLQVEALATNAWIVMTSWMQFLCTVTTEADGAPDKDMLKRGIGQLLALEEGFVTESARSAFNDIRQRLR</sequence>
<evidence type="ECO:0000313" key="5">
    <source>
        <dbReference type="Proteomes" id="UP000269774"/>
    </source>
</evidence>
<dbReference type="Gene3D" id="1.10.357.10">
    <property type="entry name" value="Tetracycline Repressor, domain 2"/>
    <property type="match status" value="1"/>
</dbReference>
<dbReference type="Pfam" id="PF00440">
    <property type="entry name" value="TetR_N"/>
    <property type="match status" value="1"/>
</dbReference>
<dbReference type="InterPro" id="IPR025722">
    <property type="entry name" value="TetR"/>
</dbReference>
<dbReference type="AlphaFoldDB" id="A0A3M2HVN3"/>
<dbReference type="PANTHER" id="PTHR43479">
    <property type="entry name" value="ACREF/ENVCD OPERON REPRESSOR-RELATED"/>
    <property type="match status" value="1"/>
</dbReference>
<evidence type="ECO:0000256" key="1">
    <source>
        <dbReference type="ARBA" id="ARBA00023125"/>
    </source>
</evidence>